<evidence type="ECO:0000313" key="3">
    <source>
        <dbReference type="Proteomes" id="UP000321222"/>
    </source>
</evidence>
<feature type="domain" description="AB hydrolase-1" evidence="1">
    <location>
        <begin position="9"/>
        <end position="212"/>
    </location>
</feature>
<keyword evidence="3" id="KW-1185">Reference proteome</keyword>
<gene>
    <name evidence="2" type="ORF">FUA48_14885</name>
</gene>
<dbReference type="KEGG" id="fak:FUA48_14885"/>
<dbReference type="InterPro" id="IPR029058">
    <property type="entry name" value="AB_hydrolase_fold"/>
</dbReference>
<accession>A0A5B9FXW6</accession>
<dbReference type="OrthoDB" id="9814966at2"/>
<proteinExistence type="predicted"/>
<dbReference type="InterPro" id="IPR000073">
    <property type="entry name" value="AB_hydrolase_1"/>
</dbReference>
<name>A0A5B9FXW6_9FLAO</name>
<protein>
    <submittedName>
        <fullName evidence="2">Alpha/beta hydrolase</fullName>
    </submittedName>
</protein>
<evidence type="ECO:0000313" key="2">
    <source>
        <dbReference type="EMBL" id="QEE50816.1"/>
    </source>
</evidence>
<dbReference type="AlphaFoldDB" id="A0A5B9FXW6"/>
<organism evidence="2 3">
    <name type="scientific">Flavobacterium alkalisoli</name>
    <dbReference type="NCBI Taxonomy" id="2602769"/>
    <lineage>
        <taxon>Bacteria</taxon>
        <taxon>Pseudomonadati</taxon>
        <taxon>Bacteroidota</taxon>
        <taxon>Flavobacteriia</taxon>
        <taxon>Flavobacteriales</taxon>
        <taxon>Flavobacteriaceae</taxon>
        <taxon>Flavobacterium</taxon>
    </lineage>
</organism>
<reference evidence="2 3" key="1">
    <citation type="submission" date="2019-08" db="EMBL/GenBank/DDBJ databases">
        <title>Flavobacterium alkalisoli sp. nov., isolated from rhizosphere soil of Suaeda salsa.</title>
        <authorList>
            <person name="Sun J.-Q."/>
            <person name="Xu L."/>
        </authorList>
    </citation>
    <scope>NUCLEOTIDE SEQUENCE [LARGE SCALE GENOMIC DNA]</scope>
    <source>
        <strain evidence="2 3">XS-5</strain>
    </source>
</reference>
<dbReference type="RefSeq" id="WP_147584262.1">
    <property type="nucleotide sequence ID" value="NZ_CP042831.1"/>
</dbReference>
<keyword evidence="2" id="KW-0378">Hydrolase</keyword>
<dbReference type="Pfam" id="PF12697">
    <property type="entry name" value="Abhydrolase_6"/>
    <property type="match status" value="1"/>
</dbReference>
<dbReference type="SUPFAM" id="SSF53474">
    <property type="entry name" value="alpha/beta-Hydrolases"/>
    <property type="match status" value="1"/>
</dbReference>
<evidence type="ECO:0000259" key="1">
    <source>
        <dbReference type="Pfam" id="PF12697"/>
    </source>
</evidence>
<dbReference type="Gene3D" id="3.40.50.1820">
    <property type="entry name" value="alpha/beta hydrolase"/>
    <property type="match status" value="1"/>
</dbReference>
<dbReference type="GO" id="GO:0016787">
    <property type="term" value="F:hydrolase activity"/>
    <property type="evidence" value="ECO:0007669"/>
    <property type="project" value="UniProtKB-KW"/>
</dbReference>
<dbReference type="Proteomes" id="UP000321222">
    <property type="component" value="Chromosome"/>
</dbReference>
<dbReference type="EMBL" id="CP042831">
    <property type="protein sequence ID" value="QEE50816.1"/>
    <property type="molecule type" value="Genomic_DNA"/>
</dbReference>
<sequence>METPKSKTVLFVTGAFVTHRGWDKWKEYFEANGYTTLAPPWPHKDAPAKVLRKRHPDPGIASVRLEDVVDHYAEIIAGLPEEPIIIGHSFGGLVTQLLLQRGFGVAAVVIHSVPPQGVLTFKWSFFKAVWGPLGLFTSTKKTFLMSFPQWQYAFTNGMSLEEQQQSYDENVIPESKLASRDGLTSAAKINFKKPHPPLLFIAGTNDNIMPASLNYSNYKKYKDKSSVTNFKEFSENNHYVVGMPNWKETAGYALNWIKSL</sequence>